<protein>
    <submittedName>
        <fullName evidence="2">Uncharacterized protein</fullName>
    </submittedName>
</protein>
<evidence type="ECO:0000313" key="3">
    <source>
        <dbReference type="Proteomes" id="UP000298138"/>
    </source>
</evidence>
<feature type="region of interest" description="Disordered" evidence="1">
    <location>
        <begin position="1"/>
        <end position="48"/>
    </location>
</feature>
<feature type="region of interest" description="Disordered" evidence="1">
    <location>
        <begin position="212"/>
        <end position="290"/>
    </location>
</feature>
<organism evidence="2 3">
    <name type="scientific">Ascodesmis nigricans</name>
    <dbReference type="NCBI Taxonomy" id="341454"/>
    <lineage>
        <taxon>Eukaryota</taxon>
        <taxon>Fungi</taxon>
        <taxon>Dikarya</taxon>
        <taxon>Ascomycota</taxon>
        <taxon>Pezizomycotina</taxon>
        <taxon>Pezizomycetes</taxon>
        <taxon>Pezizales</taxon>
        <taxon>Ascodesmidaceae</taxon>
        <taxon>Ascodesmis</taxon>
    </lineage>
</organism>
<name>A0A4S2MUR2_9PEZI</name>
<dbReference type="OrthoDB" id="5397087at2759"/>
<dbReference type="Proteomes" id="UP000298138">
    <property type="component" value="Unassembled WGS sequence"/>
</dbReference>
<dbReference type="EMBL" id="ML220126">
    <property type="protein sequence ID" value="TGZ80237.1"/>
    <property type="molecule type" value="Genomic_DNA"/>
</dbReference>
<dbReference type="AlphaFoldDB" id="A0A4S2MUR2"/>
<keyword evidence="3" id="KW-1185">Reference proteome</keyword>
<feature type="compositionally biased region" description="Polar residues" evidence="1">
    <location>
        <begin position="245"/>
        <end position="262"/>
    </location>
</feature>
<gene>
    <name evidence="2" type="ORF">EX30DRAFT_349676</name>
</gene>
<reference evidence="2 3" key="1">
    <citation type="submission" date="2019-04" db="EMBL/GenBank/DDBJ databases">
        <title>Comparative genomics and transcriptomics to analyze fruiting body development in filamentous ascomycetes.</title>
        <authorList>
            <consortium name="DOE Joint Genome Institute"/>
            <person name="Lutkenhaus R."/>
            <person name="Traeger S."/>
            <person name="Breuer J."/>
            <person name="Kuo A."/>
            <person name="Lipzen A."/>
            <person name="Pangilinan J."/>
            <person name="Dilworth D."/>
            <person name="Sandor L."/>
            <person name="Poggeler S."/>
            <person name="Barry K."/>
            <person name="Grigoriev I.V."/>
            <person name="Nowrousian M."/>
        </authorList>
    </citation>
    <scope>NUCLEOTIDE SEQUENCE [LARGE SCALE GENOMIC DNA]</scope>
    <source>
        <strain evidence="2 3">CBS 389.68</strain>
    </source>
</reference>
<dbReference type="STRING" id="341454.A0A4S2MUR2"/>
<accession>A0A4S2MUR2</accession>
<dbReference type="InParanoid" id="A0A4S2MUR2"/>
<evidence type="ECO:0000256" key="1">
    <source>
        <dbReference type="SAM" id="MobiDB-lite"/>
    </source>
</evidence>
<proteinExistence type="predicted"/>
<sequence>MPPTRTVPTAPGQRPTPLQRPQPVKPVKSERTHEENQERAYIAASRRSDRSLEARVESARRASEIHKRRTGRALRVTEADVLNEEMYEEEEDDHYMRHFGIYDPRFRRSDDPNITHAKIMAYYQHQEKMRAMLTQNLQAQGQQRGLYQVPMMFPSMAPGYHPVQQRLMSACPPGYNSQIMYVPNPTHSQGRNMSMHFPQNPQMGLNPTIMMPTGQVSTNPGTPAPNTPQQFVHSPSPVAPMISRPSPSTAGNGSPPSTTTPAGLTMPVSRGTPSASYGAPTPQPQRTDNQGIEQSGFLSADYPFTTQLPGESLRYYQGMQMQFNNYAGIGSDDGKGEFTAKDFASLSPDPNQGWTVAKNQPLPSPAIQSHDWPVTSQDTSESVTAATDSWSNIKTGQLPPTPSTAGLGLQKLETSLSDELPASQSLLATEPSQIATPDGDISSLPCTSAGELDFSYTALWNNQIFGTGEALDEWSQMFSSGDWSQNTPF</sequence>
<evidence type="ECO:0000313" key="2">
    <source>
        <dbReference type="EMBL" id="TGZ80237.1"/>
    </source>
</evidence>
<feature type="compositionally biased region" description="Basic and acidic residues" evidence="1">
    <location>
        <begin position="27"/>
        <end position="38"/>
    </location>
</feature>